<dbReference type="GO" id="GO:0008880">
    <property type="term" value="F:glucuronate isomerase activity"/>
    <property type="evidence" value="ECO:0007669"/>
    <property type="project" value="InterPro"/>
</dbReference>
<dbReference type="InterPro" id="IPR011051">
    <property type="entry name" value="RmlC_Cupin_sf"/>
</dbReference>
<dbReference type="Pfam" id="PF04962">
    <property type="entry name" value="KduI"/>
    <property type="match status" value="1"/>
</dbReference>
<dbReference type="GO" id="GO:0019310">
    <property type="term" value="P:inositol catabolic process"/>
    <property type="evidence" value="ECO:0007669"/>
    <property type="project" value="InterPro"/>
</dbReference>
<sequence length="96" mass="10924">MDVSDGNDKYEGLGTRDSVFEKVPTDSIYISKAHEIVITAQRDARVVICYSPCEQERATHLFRQQKILSKIEVNIPNKRHVHNILPDSHTASGKNY</sequence>
<dbReference type="InterPro" id="IPR021120">
    <property type="entry name" value="KduI/IolB_isomerase"/>
</dbReference>
<name>A0A380FAB6_STAGA</name>
<gene>
    <name evidence="2" type="primary">iolB_2</name>
    <name evidence="2" type="ORF">NCTC12195_00534</name>
</gene>
<dbReference type="Gene3D" id="2.60.120.10">
    <property type="entry name" value="Jelly Rolls"/>
    <property type="match status" value="1"/>
</dbReference>
<organism evidence="2 3">
    <name type="scientific">Staphylococcus gallinarum</name>
    <dbReference type="NCBI Taxonomy" id="1293"/>
    <lineage>
        <taxon>Bacteria</taxon>
        <taxon>Bacillati</taxon>
        <taxon>Bacillota</taxon>
        <taxon>Bacilli</taxon>
        <taxon>Bacillales</taxon>
        <taxon>Staphylococcaceae</taxon>
        <taxon>Staphylococcus</taxon>
    </lineage>
</organism>
<evidence type="ECO:0000313" key="2">
    <source>
        <dbReference type="EMBL" id="SUM31128.1"/>
    </source>
</evidence>
<dbReference type="PANTHER" id="PTHR39193:SF1">
    <property type="entry name" value="5-DEOXY-GLUCURONATE ISOMERASE"/>
    <property type="match status" value="1"/>
</dbReference>
<accession>A0A380FAB6</accession>
<dbReference type="Proteomes" id="UP000255277">
    <property type="component" value="Unassembled WGS sequence"/>
</dbReference>
<proteinExistence type="predicted"/>
<dbReference type="EMBL" id="UHDK01000001">
    <property type="protein sequence ID" value="SUM31128.1"/>
    <property type="molecule type" value="Genomic_DNA"/>
</dbReference>
<dbReference type="InterPro" id="IPR024203">
    <property type="entry name" value="Deoxy-glucuronate_isom_IolB"/>
</dbReference>
<dbReference type="SUPFAM" id="SSF51182">
    <property type="entry name" value="RmlC-like cupins"/>
    <property type="match status" value="1"/>
</dbReference>
<dbReference type="EC" id="5.3.1.-" evidence="2"/>
<dbReference type="PANTHER" id="PTHR39193">
    <property type="entry name" value="5-DEOXY-GLUCURONATE ISOMERASE"/>
    <property type="match status" value="1"/>
</dbReference>
<keyword evidence="1 2" id="KW-0413">Isomerase</keyword>
<dbReference type="InterPro" id="IPR014710">
    <property type="entry name" value="RmlC-like_jellyroll"/>
</dbReference>
<dbReference type="AlphaFoldDB" id="A0A380FAB6"/>
<reference evidence="2 3" key="1">
    <citation type="submission" date="2018-06" db="EMBL/GenBank/DDBJ databases">
        <authorList>
            <consortium name="Pathogen Informatics"/>
            <person name="Doyle S."/>
        </authorList>
    </citation>
    <scope>NUCLEOTIDE SEQUENCE [LARGE SCALE GENOMIC DNA]</scope>
    <source>
        <strain evidence="2 3">NCTC12195</strain>
    </source>
</reference>
<protein>
    <submittedName>
        <fullName evidence="2">5-deoxy-glucuronate isomerase</fullName>
        <ecNumber evidence="2">5.3.1.-</ecNumber>
    </submittedName>
</protein>
<evidence type="ECO:0000256" key="1">
    <source>
        <dbReference type="ARBA" id="ARBA00023235"/>
    </source>
</evidence>
<evidence type="ECO:0000313" key="3">
    <source>
        <dbReference type="Proteomes" id="UP000255277"/>
    </source>
</evidence>